<dbReference type="Gene3D" id="3.40.50.150">
    <property type="entry name" value="Vaccinia Virus protein VP39"/>
    <property type="match status" value="2"/>
</dbReference>
<feature type="region of interest" description="Disordered" evidence="6">
    <location>
        <begin position="1"/>
        <end position="23"/>
    </location>
</feature>
<organism evidence="8 9">
    <name type="scientific">Zhongshania arctica</name>
    <dbReference type="NCBI Taxonomy" id="3238302"/>
    <lineage>
        <taxon>Bacteria</taxon>
        <taxon>Pseudomonadati</taxon>
        <taxon>Pseudomonadota</taxon>
        <taxon>Gammaproteobacteria</taxon>
        <taxon>Cellvibrionales</taxon>
        <taxon>Spongiibacteraceae</taxon>
        <taxon>Zhongshania</taxon>
    </lineage>
</organism>
<protein>
    <submittedName>
        <fullName evidence="8">Class I SAM-dependent methyltransferase</fullName>
        <ecNumber evidence="8">2.1.1.172</ecNumber>
        <ecNumber evidence="8">2.1.1.174</ecNumber>
    </submittedName>
</protein>
<evidence type="ECO:0000256" key="5">
    <source>
        <dbReference type="ARBA" id="ARBA00022691"/>
    </source>
</evidence>
<keyword evidence="2" id="KW-0698">rRNA processing</keyword>
<dbReference type="PROSITE" id="PS00092">
    <property type="entry name" value="N6_MTASE"/>
    <property type="match status" value="1"/>
</dbReference>
<comment type="caution">
    <text evidence="8">The sequence shown here is derived from an EMBL/GenBank/DDBJ whole genome shotgun (WGS) entry which is preliminary data.</text>
</comment>
<dbReference type="SUPFAM" id="SSF53335">
    <property type="entry name" value="S-adenosyl-L-methionine-dependent methyltransferases"/>
    <property type="match status" value="1"/>
</dbReference>
<dbReference type="EMBL" id="JBFRYB010000001">
    <property type="protein sequence ID" value="MEX1665322.1"/>
    <property type="molecule type" value="Genomic_DNA"/>
</dbReference>
<evidence type="ECO:0000259" key="7">
    <source>
        <dbReference type="Pfam" id="PF05175"/>
    </source>
</evidence>
<evidence type="ECO:0000313" key="8">
    <source>
        <dbReference type="EMBL" id="MEX1665322.1"/>
    </source>
</evidence>
<keyword evidence="1" id="KW-0963">Cytoplasm</keyword>
<dbReference type="PANTHER" id="PTHR47816:SF4">
    <property type="entry name" value="RIBOSOMAL RNA SMALL SUBUNIT METHYLTRANSFERASE C"/>
    <property type="match status" value="1"/>
</dbReference>
<evidence type="ECO:0000256" key="2">
    <source>
        <dbReference type="ARBA" id="ARBA00022552"/>
    </source>
</evidence>
<dbReference type="InterPro" id="IPR029063">
    <property type="entry name" value="SAM-dependent_MTases_sf"/>
</dbReference>
<keyword evidence="5" id="KW-0949">S-adenosyl-L-methionine</keyword>
<evidence type="ECO:0000256" key="4">
    <source>
        <dbReference type="ARBA" id="ARBA00022679"/>
    </source>
</evidence>
<evidence type="ECO:0000256" key="3">
    <source>
        <dbReference type="ARBA" id="ARBA00022603"/>
    </source>
</evidence>
<evidence type="ECO:0000313" key="9">
    <source>
        <dbReference type="Proteomes" id="UP001557484"/>
    </source>
</evidence>
<keyword evidence="3 8" id="KW-0489">Methyltransferase</keyword>
<name>A0ABV3TVV7_9GAMM</name>
<dbReference type="Proteomes" id="UP001557484">
    <property type="component" value="Unassembled WGS sequence"/>
</dbReference>
<dbReference type="InterPro" id="IPR002052">
    <property type="entry name" value="DNA_methylase_N6_adenine_CS"/>
</dbReference>
<dbReference type="GO" id="GO:0052916">
    <property type="term" value="F:23S rRNA (guanine(1835)-N(2))-methyltransferase activity"/>
    <property type="evidence" value="ECO:0007669"/>
    <property type="project" value="UniProtKB-EC"/>
</dbReference>
<feature type="domain" description="Methyltransferase small" evidence="7">
    <location>
        <begin position="195"/>
        <end position="363"/>
    </location>
</feature>
<evidence type="ECO:0000256" key="6">
    <source>
        <dbReference type="SAM" id="MobiDB-lite"/>
    </source>
</evidence>
<accession>A0ABV3TVV7</accession>
<dbReference type="InterPro" id="IPR046977">
    <property type="entry name" value="RsmC/RlmG"/>
</dbReference>
<evidence type="ECO:0000256" key="1">
    <source>
        <dbReference type="ARBA" id="ARBA00022490"/>
    </source>
</evidence>
<proteinExistence type="predicted"/>
<dbReference type="EC" id="2.1.1.172" evidence="8"/>
<sequence length="368" mass="39982">MSKSKPKAKSKSKTGEGSMGSEGRTADTALAALYRQFSPLPSPVWWFADEHIAGFALPPAQSDWQCFTNRCDIADQLREGGYTTQLGDFDIPMDMAQPQTVCYRVSKEKALVHYIINQALVRLPVGGSLLLSGHKNDGLHNYAKKTAALMGCSADIKKHDGAAYVATIIKQQAPSSLLDDSQYTLIREIALVPQLFSKPGVFGWQKQDRGSTLLIEYLPDFLSKFDSPPARVADLGCGYGFISVMAAQCLPDAQWLLTDNNASAILAAEKNCSVHGLRSELVLADCAAGLQGPVDMVLCNPPFHQGFAVAGSLTDRFLAAAHRLLARQGRALFVVNQFIPLERKALGLFSASEVLLEHDGFKLVCLHK</sequence>
<dbReference type="Pfam" id="PF05175">
    <property type="entry name" value="MTS"/>
    <property type="match status" value="1"/>
</dbReference>
<dbReference type="PANTHER" id="PTHR47816">
    <property type="entry name" value="RIBOSOMAL RNA SMALL SUBUNIT METHYLTRANSFERASE C"/>
    <property type="match status" value="1"/>
</dbReference>
<dbReference type="RefSeq" id="WP_368375426.1">
    <property type="nucleotide sequence ID" value="NZ_JBFRYB010000001.1"/>
</dbReference>
<feature type="compositionally biased region" description="Basic residues" evidence="6">
    <location>
        <begin position="1"/>
        <end position="12"/>
    </location>
</feature>
<dbReference type="EC" id="2.1.1.174" evidence="8"/>
<gene>
    <name evidence="8" type="ORF">AB4875_07460</name>
</gene>
<dbReference type="CDD" id="cd02440">
    <property type="entry name" value="AdoMet_MTases"/>
    <property type="match status" value="1"/>
</dbReference>
<keyword evidence="4 8" id="KW-0808">Transferase</keyword>
<keyword evidence="9" id="KW-1185">Reference proteome</keyword>
<dbReference type="GO" id="GO:0052914">
    <property type="term" value="F:16S rRNA (guanine(1207)-N(2))-methyltransferase activity"/>
    <property type="evidence" value="ECO:0007669"/>
    <property type="project" value="UniProtKB-EC"/>
</dbReference>
<reference evidence="8 9" key="1">
    <citation type="journal article" date="2011" name="Int. J. Syst. Evol. Microbiol.">
        <title>Zhongshania antarctica gen. nov., sp. nov. and Zhongshania guokunii sp. nov., gammaproteobacteria respectively isolated from coastal attached (fast) ice and surface seawater of the Antarctic.</title>
        <authorList>
            <person name="Li H.J."/>
            <person name="Zhang X.Y."/>
            <person name="Chen C.X."/>
            <person name="Zhang Y.J."/>
            <person name="Gao Z.M."/>
            <person name="Yu Y."/>
            <person name="Chen X.L."/>
            <person name="Chen B."/>
            <person name="Zhang Y.Z."/>
        </authorList>
    </citation>
    <scope>NUCLEOTIDE SEQUENCE [LARGE SCALE GENOMIC DNA]</scope>
    <source>
        <strain evidence="8 9">R06B22</strain>
    </source>
</reference>
<dbReference type="InterPro" id="IPR007848">
    <property type="entry name" value="Small_mtfrase_dom"/>
</dbReference>